<dbReference type="OrthoDB" id="186587at2"/>
<keyword evidence="6" id="KW-1185">Reference proteome</keyword>
<dbReference type="InterPro" id="IPR052158">
    <property type="entry name" value="INH-QAR"/>
</dbReference>
<dbReference type="Gene3D" id="3.40.50.880">
    <property type="match status" value="1"/>
</dbReference>
<keyword evidence="1" id="KW-0805">Transcription regulation</keyword>
<dbReference type="GO" id="GO:0043565">
    <property type="term" value="F:sequence-specific DNA binding"/>
    <property type="evidence" value="ECO:0007669"/>
    <property type="project" value="InterPro"/>
</dbReference>
<dbReference type="RefSeq" id="WP_090030629.1">
    <property type="nucleotide sequence ID" value="NZ_FNEB01000018.1"/>
</dbReference>
<dbReference type="InterPro" id="IPR002818">
    <property type="entry name" value="DJ-1/PfpI"/>
</dbReference>
<dbReference type="InterPro" id="IPR018062">
    <property type="entry name" value="HTH_AraC-typ_CS"/>
</dbReference>
<evidence type="ECO:0000256" key="2">
    <source>
        <dbReference type="ARBA" id="ARBA00023125"/>
    </source>
</evidence>
<dbReference type="SMART" id="SM00342">
    <property type="entry name" value="HTH_ARAC"/>
    <property type="match status" value="1"/>
</dbReference>
<evidence type="ECO:0000256" key="1">
    <source>
        <dbReference type="ARBA" id="ARBA00023015"/>
    </source>
</evidence>
<organism evidence="5 6">
    <name type="scientific">Lutimaribacter saemankumensis</name>
    <dbReference type="NCBI Taxonomy" id="490829"/>
    <lineage>
        <taxon>Bacteria</taxon>
        <taxon>Pseudomonadati</taxon>
        <taxon>Pseudomonadota</taxon>
        <taxon>Alphaproteobacteria</taxon>
        <taxon>Rhodobacterales</taxon>
        <taxon>Roseobacteraceae</taxon>
        <taxon>Lutimaribacter</taxon>
    </lineage>
</organism>
<feature type="domain" description="HTH araC/xylS-type" evidence="4">
    <location>
        <begin position="237"/>
        <end position="335"/>
    </location>
</feature>
<sequence length="345" mass="38382">MTTRDFTADPLRIDIVAAESCRGAILYGIYDLLTSVGSAWSYLTEGASTPPMTRVRIVARTKKPFRCISGVPVMPDATLEEANDAEIICLPNFRIGMMTPPREVLGPEIDWVVKRHEAGVRLATACSGSALLADAGLLDGEEATAHWSMAEVFEKRYPRVAFCPDRTLTFAGEGDSIVMSGGMASWQDLALYLIARYIGPEHAAKSARFYCVDPKPDGQRHYAAPMRRLQSDDAVIQECQAWLADAYGQRDAVTRMISRSGLPRRTFDRRFRAATGYSAKDYLQSLRVEEAKQFLEMDGQSVDAISEAVGYTDVRAFRRQFKKMTGLSPAEYRRRFSSKGFLAAR</sequence>
<dbReference type="AlphaFoldDB" id="A0A1G8T8L2"/>
<dbReference type="PANTHER" id="PTHR43130">
    <property type="entry name" value="ARAC-FAMILY TRANSCRIPTIONAL REGULATOR"/>
    <property type="match status" value="1"/>
</dbReference>
<protein>
    <submittedName>
        <fullName evidence="5">Transcriptional regulator GlxA family, contains an amidase domain and an AraC-type DNA-binding HTH domain</fullName>
    </submittedName>
</protein>
<name>A0A1G8T8L2_9RHOB</name>
<evidence type="ECO:0000313" key="6">
    <source>
        <dbReference type="Proteomes" id="UP000199340"/>
    </source>
</evidence>
<dbReference type="GO" id="GO:0003700">
    <property type="term" value="F:DNA-binding transcription factor activity"/>
    <property type="evidence" value="ECO:0007669"/>
    <property type="project" value="InterPro"/>
</dbReference>
<accession>A0A1G8T8L2</accession>
<proteinExistence type="predicted"/>
<evidence type="ECO:0000313" key="5">
    <source>
        <dbReference type="EMBL" id="SDJ37771.1"/>
    </source>
</evidence>
<dbReference type="PROSITE" id="PS01124">
    <property type="entry name" value="HTH_ARAC_FAMILY_2"/>
    <property type="match status" value="1"/>
</dbReference>
<dbReference type="InterPro" id="IPR029062">
    <property type="entry name" value="Class_I_gatase-like"/>
</dbReference>
<keyword evidence="3" id="KW-0804">Transcription</keyword>
<dbReference type="Proteomes" id="UP000199340">
    <property type="component" value="Unassembled WGS sequence"/>
</dbReference>
<dbReference type="EMBL" id="FNEB01000018">
    <property type="protein sequence ID" value="SDJ37771.1"/>
    <property type="molecule type" value="Genomic_DNA"/>
</dbReference>
<dbReference type="STRING" id="490829.SAMN05421850_1189"/>
<keyword evidence="2 5" id="KW-0238">DNA-binding</keyword>
<dbReference type="SUPFAM" id="SSF46689">
    <property type="entry name" value="Homeodomain-like"/>
    <property type="match status" value="1"/>
</dbReference>
<evidence type="ECO:0000256" key="3">
    <source>
        <dbReference type="ARBA" id="ARBA00023163"/>
    </source>
</evidence>
<dbReference type="PANTHER" id="PTHR43130:SF11">
    <property type="entry name" value="TRANSCRIPTIONAL REGULATORY PROTEIN"/>
    <property type="match status" value="1"/>
</dbReference>
<evidence type="ECO:0000259" key="4">
    <source>
        <dbReference type="PROSITE" id="PS01124"/>
    </source>
</evidence>
<dbReference type="Gene3D" id="1.10.10.60">
    <property type="entry name" value="Homeodomain-like"/>
    <property type="match status" value="1"/>
</dbReference>
<reference evidence="5 6" key="1">
    <citation type="submission" date="2016-10" db="EMBL/GenBank/DDBJ databases">
        <authorList>
            <person name="de Groot N.N."/>
        </authorList>
    </citation>
    <scope>NUCLEOTIDE SEQUENCE [LARGE SCALE GENOMIC DNA]</scope>
    <source>
        <strain evidence="5 6">DSM 28010</strain>
    </source>
</reference>
<dbReference type="Pfam" id="PF01965">
    <property type="entry name" value="DJ-1_PfpI"/>
    <property type="match status" value="1"/>
</dbReference>
<dbReference type="Pfam" id="PF12833">
    <property type="entry name" value="HTH_18"/>
    <property type="match status" value="1"/>
</dbReference>
<dbReference type="PROSITE" id="PS00041">
    <property type="entry name" value="HTH_ARAC_FAMILY_1"/>
    <property type="match status" value="1"/>
</dbReference>
<dbReference type="SUPFAM" id="SSF52317">
    <property type="entry name" value="Class I glutamine amidotransferase-like"/>
    <property type="match status" value="1"/>
</dbReference>
<gene>
    <name evidence="5" type="ORF">SAMN05421850_1189</name>
</gene>
<dbReference type="InterPro" id="IPR018060">
    <property type="entry name" value="HTH_AraC"/>
</dbReference>
<dbReference type="InterPro" id="IPR009057">
    <property type="entry name" value="Homeodomain-like_sf"/>
</dbReference>